<dbReference type="Gene3D" id="3.90.980.10">
    <property type="entry name" value="DNA primase, catalytic core, N-terminal domain"/>
    <property type="match status" value="1"/>
</dbReference>
<dbReference type="GO" id="GO:0008270">
    <property type="term" value="F:zinc ion binding"/>
    <property type="evidence" value="ECO:0007669"/>
    <property type="project" value="UniProtKB-UniRule"/>
</dbReference>
<dbReference type="InterPro" id="IPR019475">
    <property type="entry name" value="DNA_primase_DnaB-bd"/>
</dbReference>
<dbReference type="InterPro" id="IPR006171">
    <property type="entry name" value="TOPRIM_dom"/>
</dbReference>
<keyword evidence="11 12" id="KW-0804">Transcription</keyword>
<feature type="zinc finger region" description="CHC2-type" evidence="12">
    <location>
        <begin position="37"/>
        <end position="61"/>
    </location>
</feature>
<dbReference type="InterPro" id="IPR034151">
    <property type="entry name" value="TOPRIM_DnaG_bac"/>
</dbReference>
<dbReference type="Pfam" id="PF13662">
    <property type="entry name" value="Toprim_4"/>
    <property type="match status" value="1"/>
</dbReference>
<dbReference type="HAMAP" id="MF_00974">
    <property type="entry name" value="DNA_primase_DnaG"/>
    <property type="match status" value="1"/>
</dbReference>
<dbReference type="EC" id="2.7.7.101" evidence="12"/>
<dbReference type="InterPro" id="IPR037068">
    <property type="entry name" value="DNA_primase_core_N_sf"/>
</dbReference>
<dbReference type="NCBIfam" id="TIGR01391">
    <property type="entry name" value="dnaG"/>
    <property type="match status" value="1"/>
</dbReference>
<keyword evidence="1 12" id="KW-0240">DNA-directed RNA polymerase</keyword>
<sequence>MIPQSFIQELLTRVDVVDVVGKAVKLRKAGANYQGLCPFHNEKTPSFSVSPTKQFYHCFGCGAHGSAISFLMEHHGLGFVEAVHELARDVGLTVPEDHSREGAEAARKASQQLALSQWLDQAARYYRSRLKETPAAISYLKERGVTGEIARHFGLGYAPAGWRNLEGVLPDYAAEDAVRAGLVIAGEDGKRYDRFRERIMFPIRNPRGQVIGFGGRVLGQGEPKYLNSPEGPLFSKGHELYGLFEAREGIRTSGRVLVVEGYMDVVMLHQHGCHYAVATLGTATTAMHLGKLLRLADRVVFSFDGDAAGRRAAWRALENALPLLSDTKQLDFLFLPPEHDPDSFVRAEGLEAFEACVRDALPLSSFLLKELAQRADITTPEGRARMQAELKPLVQQMPDIALRTQILVDMAGRLGLPTEELAAYCGLQMAHPVAHVREGGVRHGGRAAGGEARSMRPGASMMQGASLRDQAAPAEGRPWREASSGRWQEGRGARGQGGQNADRWQGGGNAASRRGNRPLQGGQGFDRPYQGGEPGAARMPGVARSRPTPPTLQQRICLLLAYYPALAQEPLEDESLLPQALLDWRNELATLPAGAHFASVLAEVRATDPRKADFIESLDQRDAGVMAAMDYDEARADYLGALDRMRLDQARREVVQVVSRGLDEPGGRTRYAELMATIQRLSQRGTG</sequence>
<dbReference type="RefSeq" id="WP_005673815.1">
    <property type="nucleotide sequence ID" value="NZ_CP146288.1"/>
</dbReference>
<comment type="cofactor">
    <cofactor evidence="12">
        <name>Zn(2+)</name>
        <dbReference type="ChEBI" id="CHEBI:29105"/>
    </cofactor>
    <text evidence="12">Binds 1 zinc ion per monomer.</text>
</comment>
<dbReference type="InterPro" id="IPR013264">
    <property type="entry name" value="DNAG_N"/>
</dbReference>
<organism evidence="15 16">
    <name type="scientific">Lautropia mirabilis ATCC 51599</name>
    <dbReference type="NCBI Taxonomy" id="887898"/>
    <lineage>
        <taxon>Bacteria</taxon>
        <taxon>Pseudomonadati</taxon>
        <taxon>Pseudomonadota</taxon>
        <taxon>Betaproteobacteria</taxon>
        <taxon>Burkholderiales</taxon>
        <taxon>Burkholderiaceae</taxon>
        <taxon>Lautropia</taxon>
    </lineage>
</organism>
<dbReference type="Gene3D" id="1.20.50.20">
    <property type="entry name" value="DnaG, RNA polymerase domain, helical bundle"/>
    <property type="match status" value="1"/>
</dbReference>
<keyword evidence="6 12" id="KW-0479">Metal-binding</keyword>
<keyword evidence="3 12" id="KW-0808">Transferase</keyword>
<dbReference type="AlphaFoldDB" id="E7RXV4"/>
<evidence type="ECO:0000256" key="8">
    <source>
        <dbReference type="ARBA" id="ARBA00022833"/>
    </source>
</evidence>
<evidence type="ECO:0000256" key="10">
    <source>
        <dbReference type="ARBA" id="ARBA00023125"/>
    </source>
</evidence>
<gene>
    <name evidence="12 15" type="primary">dnaG</name>
    <name evidence="15" type="ORF">HMPREF0551_1525</name>
</gene>
<dbReference type="InterPro" id="IPR006295">
    <property type="entry name" value="DNA_primase_DnaG"/>
</dbReference>
<dbReference type="InterPro" id="IPR002694">
    <property type="entry name" value="Znf_CHC2"/>
</dbReference>
<evidence type="ECO:0000256" key="2">
    <source>
        <dbReference type="ARBA" id="ARBA00022515"/>
    </source>
</evidence>
<dbReference type="GO" id="GO:0003677">
    <property type="term" value="F:DNA binding"/>
    <property type="evidence" value="ECO:0007669"/>
    <property type="project" value="UniProtKB-KW"/>
</dbReference>
<comment type="function">
    <text evidence="12">RNA polymerase that catalyzes the synthesis of short RNA molecules used as primers for DNA polymerase during DNA replication.</text>
</comment>
<protein>
    <recommendedName>
        <fullName evidence="12">DNA primase</fullName>
        <ecNumber evidence="12">2.7.7.101</ecNumber>
    </recommendedName>
</protein>
<dbReference type="FunFam" id="3.40.1360.10:FF:000002">
    <property type="entry name" value="DNA primase"/>
    <property type="match status" value="1"/>
</dbReference>
<keyword evidence="9" id="KW-0460">Magnesium</keyword>
<evidence type="ECO:0000256" key="11">
    <source>
        <dbReference type="ARBA" id="ARBA00023163"/>
    </source>
</evidence>
<keyword evidence="8 12" id="KW-0862">Zinc</keyword>
<evidence type="ECO:0000256" key="3">
    <source>
        <dbReference type="ARBA" id="ARBA00022679"/>
    </source>
</evidence>
<reference evidence="15 16" key="1">
    <citation type="submission" date="2010-12" db="EMBL/GenBank/DDBJ databases">
        <authorList>
            <person name="Muzny D."/>
            <person name="Qin X."/>
            <person name="Deng J."/>
            <person name="Jiang H."/>
            <person name="Liu Y."/>
            <person name="Qu J."/>
            <person name="Song X.-Z."/>
            <person name="Zhang L."/>
            <person name="Thornton R."/>
            <person name="Coyle M."/>
            <person name="Francisco L."/>
            <person name="Jackson L."/>
            <person name="Javaid M."/>
            <person name="Korchina V."/>
            <person name="Kovar C."/>
            <person name="Mata R."/>
            <person name="Mathew T."/>
            <person name="Ngo R."/>
            <person name="Nguyen L."/>
            <person name="Nguyen N."/>
            <person name="Okwuonu G."/>
            <person name="Ongeri F."/>
            <person name="Pham C."/>
            <person name="Simmons D."/>
            <person name="Wilczek-Boney K."/>
            <person name="Hale W."/>
            <person name="Jakkamsetti A."/>
            <person name="Pham P."/>
            <person name="Ruth R."/>
            <person name="San Lucas F."/>
            <person name="Warren J."/>
            <person name="Zhang J."/>
            <person name="Zhao Z."/>
            <person name="Zhou C."/>
            <person name="Zhu D."/>
            <person name="Lee S."/>
            <person name="Bess C."/>
            <person name="Blankenburg K."/>
            <person name="Forbes L."/>
            <person name="Fu Q."/>
            <person name="Gubbala S."/>
            <person name="Hirani K."/>
            <person name="Jayaseelan J.C."/>
            <person name="Lara F."/>
            <person name="Munidasa M."/>
            <person name="Palculict T."/>
            <person name="Patil S."/>
            <person name="Pu L.-L."/>
            <person name="Saada N."/>
            <person name="Tang L."/>
            <person name="Weissenberger G."/>
            <person name="Zhu Y."/>
            <person name="Hemphill L."/>
            <person name="Shang Y."/>
            <person name="Youmans B."/>
            <person name="Ayvaz T."/>
            <person name="Ross M."/>
            <person name="Santibanez J."/>
            <person name="Aqrawi P."/>
            <person name="Gross S."/>
            <person name="Joshi V."/>
            <person name="Fowler G."/>
            <person name="Nazareth L."/>
            <person name="Reid J."/>
            <person name="Worley K."/>
            <person name="Petrosino J."/>
            <person name="Highlander S."/>
            <person name="Gibbs R."/>
        </authorList>
    </citation>
    <scope>NUCLEOTIDE SEQUENCE [LARGE SCALE GENOMIC DNA]</scope>
    <source>
        <strain evidence="15 16">ATCC 51599</strain>
    </source>
</reference>
<name>E7RXV4_9BURK</name>
<dbReference type="PANTHER" id="PTHR30313:SF2">
    <property type="entry name" value="DNA PRIMASE"/>
    <property type="match status" value="1"/>
</dbReference>
<keyword evidence="7 12" id="KW-0863">Zinc-finger</keyword>
<comment type="domain">
    <text evidence="12">Contains an N-terminal zinc-binding domain, a central core domain that contains the primase activity, and a C-terminal DnaB-binding domain.</text>
</comment>
<keyword evidence="4 12" id="KW-0548">Nucleotidyltransferase</keyword>
<comment type="similarity">
    <text evidence="12">Belongs to the DnaG primase family.</text>
</comment>
<evidence type="ECO:0000256" key="1">
    <source>
        <dbReference type="ARBA" id="ARBA00022478"/>
    </source>
</evidence>
<dbReference type="GO" id="GO:1990077">
    <property type="term" value="C:primosome complex"/>
    <property type="evidence" value="ECO:0007669"/>
    <property type="project" value="UniProtKB-KW"/>
</dbReference>
<dbReference type="InterPro" id="IPR036977">
    <property type="entry name" value="DNA_primase_Znf_CHC2"/>
</dbReference>
<dbReference type="eggNOG" id="COG0358">
    <property type="taxonomic scope" value="Bacteria"/>
</dbReference>
<dbReference type="InterPro" id="IPR030846">
    <property type="entry name" value="DnaG_bac"/>
</dbReference>
<keyword evidence="2 12" id="KW-0639">Primosome</keyword>
<comment type="subunit">
    <text evidence="12">Monomer. Interacts with DnaB.</text>
</comment>
<dbReference type="FunFam" id="3.90.580.10:FF:000001">
    <property type="entry name" value="DNA primase"/>
    <property type="match status" value="1"/>
</dbReference>
<dbReference type="InterPro" id="IPR050219">
    <property type="entry name" value="DnaG_primase"/>
</dbReference>
<dbReference type="GO" id="GO:0006269">
    <property type="term" value="P:DNA replication, synthesis of primer"/>
    <property type="evidence" value="ECO:0007669"/>
    <property type="project" value="UniProtKB-UniRule"/>
</dbReference>
<dbReference type="Pfam" id="PF10410">
    <property type="entry name" value="DnaB_bind"/>
    <property type="match status" value="1"/>
</dbReference>
<feature type="region of interest" description="Disordered" evidence="13">
    <location>
        <begin position="440"/>
        <end position="549"/>
    </location>
</feature>
<evidence type="ECO:0000256" key="6">
    <source>
        <dbReference type="ARBA" id="ARBA00022723"/>
    </source>
</evidence>
<dbReference type="FunFam" id="3.90.980.10:FF:000001">
    <property type="entry name" value="DNA primase"/>
    <property type="match status" value="1"/>
</dbReference>
<evidence type="ECO:0000313" key="15">
    <source>
        <dbReference type="EMBL" id="EFV94778.1"/>
    </source>
</evidence>
<dbReference type="Pfam" id="PF01807">
    <property type="entry name" value="Zn_ribbon_DnaG"/>
    <property type="match status" value="1"/>
</dbReference>
<dbReference type="CDD" id="cd03364">
    <property type="entry name" value="TOPRIM_DnaG_primases"/>
    <property type="match status" value="1"/>
</dbReference>
<dbReference type="SMART" id="SM00400">
    <property type="entry name" value="ZnF_CHCC"/>
    <property type="match status" value="1"/>
</dbReference>
<dbReference type="EMBL" id="AEQP01000010">
    <property type="protein sequence ID" value="EFV94778.1"/>
    <property type="molecule type" value="Genomic_DNA"/>
</dbReference>
<dbReference type="SUPFAM" id="SSF56731">
    <property type="entry name" value="DNA primase core"/>
    <property type="match status" value="1"/>
</dbReference>
<evidence type="ECO:0000313" key="16">
    <source>
        <dbReference type="Proteomes" id="UP000011021"/>
    </source>
</evidence>
<dbReference type="PANTHER" id="PTHR30313">
    <property type="entry name" value="DNA PRIMASE"/>
    <property type="match status" value="1"/>
</dbReference>
<evidence type="ECO:0000256" key="9">
    <source>
        <dbReference type="ARBA" id="ARBA00022842"/>
    </source>
</evidence>
<dbReference type="Pfam" id="PF08275">
    <property type="entry name" value="DNAG_N"/>
    <property type="match status" value="1"/>
</dbReference>
<dbReference type="GO" id="GO:0005737">
    <property type="term" value="C:cytoplasm"/>
    <property type="evidence" value="ECO:0007669"/>
    <property type="project" value="TreeGrafter"/>
</dbReference>
<keyword evidence="16" id="KW-1185">Reference proteome</keyword>
<proteinExistence type="inferred from homology"/>
<comment type="caution">
    <text evidence="15">The sequence shown here is derived from an EMBL/GenBank/DDBJ whole genome shotgun (WGS) entry which is preliminary data.</text>
</comment>
<evidence type="ECO:0000259" key="14">
    <source>
        <dbReference type="PROSITE" id="PS50880"/>
    </source>
</evidence>
<dbReference type="GO" id="GO:0003899">
    <property type="term" value="F:DNA-directed RNA polymerase activity"/>
    <property type="evidence" value="ECO:0007669"/>
    <property type="project" value="UniProtKB-UniRule"/>
</dbReference>
<dbReference type="Gene3D" id="3.40.1360.10">
    <property type="match status" value="1"/>
</dbReference>
<dbReference type="Gene3D" id="3.90.580.10">
    <property type="entry name" value="Zinc finger, CHC2-type domain"/>
    <property type="match status" value="1"/>
</dbReference>
<evidence type="ECO:0000256" key="7">
    <source>
        <dbReference type="ARBA" id="ARBA00022771"/>
    </source>
</evidence>
<evidence type="ECO:0000256" key="12">
    <source>
        <dbReference type="HAMAP-Rule" id="MF_00974"/>
    </source>
</evidence>
<dbReference type="HOGENOM" id="CLU_013501_5_2_4"/>
<evidence type="ECO:0000256" key="13">
    <source>
        <dbReference type="SAM" id="MobiDB-lite"/>
    </source>
</evidence>
<feature type="domain" description="Toprim" evidence="14">
    <location>
        <begin position="254"/>
        <end position="336"/>
    </location>
</feature>
<dbReference type="PROSITE" id="PS50880">
    <property type="entry name" value="TOPRIM"/>
    <property type="match status" value="1"/>
</dbReference>
<dbReference type="Proteomes" id="UP000011021">
    <property type="component" value="Unassembled WGS sequence"/>
</dbReference>
<dbReference type="SUPFAM" id="SSF57783">
    <property type="entry name" value="Zinc beta-ribbon"/>
    <property type="match status" value="1"/>
</dbReference>
<evidence type="ECO:0000256" key="4">
    <source>
        <dbReference type="ARBA" id="ARBA00022695"/>
    </source>
</evidence>
<dbReference type="GO" id="GO:0000428">
    <property type="term" value="C:DNA-directed RNA polymerase complex"/>
    <property type="evidence" value="ECO:0007669"/>
    <property type="project" value="UniProtKB-KW"/>
</dbReference>
<dbReference type="STRING" id="887898.HMPREF0551_1525"/>
<accession>E7RXV4</accession>
<keyword evidence="10 12" id="KW-0238">DNA-binding</keyword>
<comment type="catalytic activity">
    <reaction evidence="12">
        <text>ssDNA + n NTP = ssDNA/pppN(pN)n-1 hybrid + (n-1) diphosphate.</text>
        <dbReference type="EC" id="2.7.7.101"/>
    </reaction>
</comment>
<dbReference type="SMART" id="SM00493">
    <property type="entry name" value="TOPRIM"/>
    <property type="match status" value="1"/>
</dbReference>
<evidence type="ECO:0000256" key="5">
    <source>
        <dbReference type="ARBA" id="ARBA00022705"/>
    </source>
</evidence>
<keyword evidence="5 12" id="KW-0235">DNA replication</keyword>